<dbReference type="SUPFAM" id="SSF53474">
    <property type="entry name" value="alpha/beta-Hydrolases"/>
    <property type="match status" value="2"/>
</dbReference>
<feature type="region of interest" description="Disordered" evidence="6">
    <location>
        <begin position="442"/>
        <end position="468"/>
    </location>
</feature>
<dbReference type="PANTHER" id="PTHR31828">
    <property type="entry name" value="PHOSPHOLIPASE A1-IIGAMMA"/>
    <property type="match status" value="1"/>
</dbReference>
<dbReference type="GO" id="GO:0008970">
    <property type="term" value="F:phospholipase A1 activity"/>
    <property type="evidence" value="ECO:0007669"/>
    <property type="project" value="UniProtKB-UniRule"/>
</dbReference>
<comment type="caution">
    <text evidence="8">The sequence shown here is derived from an EMBL/GenBank/DDBJ whole genome shotgun (WGS) entry which is preliminary data.</text>
</comment>
<sequence>MASKSYEELHGSNNWDGLLDPLNPDLRTLIFGYGDLASAAERALNNNEGSKYAGYCHYGKSTFFQGVMLPSAASKYTVTSFIYATARVDSPLAFLIHDKSRENSEFESNWMGYVAVSNDEYSKSIGRREICVVWRGTVRTYEWVNDIKDAGPVPADPLLPPANGTKSVTGLIGSAVDQPKIMEGWLIIYNTANPSSNLVKTSARTQLLAIIKDLLVKHKGEKISITCVGHSLGASLATVSAFDLAVNVATPDIMVSAFVFASPQVGNAAFKSKMEELPNLKVISIKNVNDIVPKWPSKIMEWIDDTTTLVTIPKDVLLYVDVGIEILIDSKRSPFLKEKVGLDLLHAFDFHNLEGMLHTVAGYEGKDREFDWKSVEKRRCLALVNMTADLLKEKYQIPQEWWAEKHKGMVLNENGEWALPPLDRNDHDLSPADIVIHEVGPKTVGKTVGNPSESNRFDPSTKAIRSPARPNLRSKNQMLLNVWIVHTNTNLKEEPMSPSYELHGSNNWEGLLDPLHSDLRTLILGYGDLCSAAERAFNNDEGSKYARYSRYGKSSFFQGVMLPWAESKYNVTSFLYTTAHVNLSISYLVRLISRKTSEFETNWMGFVAVSNNEFSKSIGRREICVVWRGTSRIYEWVNDIKDAGPVAPDPLIASGNDGSESSDHAPKIMDGWLKIYNTSNPDSEVVKTSARTQLLAQIEELLDKYKDEKISITCIGHSLGATLATLSAFDLAANVATPDINVSAFVFASPQVGNQGFKSKMEELPNLKVISIKNVNDIVPKWPSKIMEWVDYKAKLVPMPKDVMLYVNVGIDVLIDSKSSPYLKEIKGGKDMLHVSDFHNLEGMLHIVAGYEGKDREFDLGSVEKRRSLALANMSGDLLKDEYEIPQSWWAEKNKGMVVNDSGDWVLLPIDRDDHDLSPIGAKI</sequence>
<evidence type="ECO:0000313" key="8">
    <source>
        <dbReference type="EMBL" id="KAJ9559629.1"/>
    </source>
</evidence>
<keyword evidence="2 5" id="KW-0378">Hydrolase</keyword>
<comment type="function">
    <text evidence="5">Acylhydrolase that catalyzes the hydrolysis of phospholipids at the sn-1 position.</text>
</comment>
<evidence type="ECO:0000256" key="2">
    <source>
        <dbReference type="ARBA" id="ARBA00022801"/>
    </source>
</evidence>
<proteinExistence type="inferred from homology"/>
<accession>A0AA38TGJ0</accession>
<dbReference type="GO" id="GO:0005737">
    <property type="term" value="C:cytoplasm"/>
    <property type="evidence" value="ECO:0007669"/>
    <property type="project" value="UniProtKB-ARBA"/>
</dbReference>
<dbReference type="InterPro" id="IPR029058">
    <property type="entry name" value="AB_hydrolase_fold"/>
</dbReference>
<name>A0AA38TGJ0_9ASTR</name>
<feature type="domain" description="Fungal lipase-type" evidence="7">
    <location>
        <begin position="132"/>
        <end position="297"/>
    </location>
</feature>
<dbReference type="EMBL" id="JARYMX010000002">
    <property type="protein sequence ID" value="KAJ9559629.1"/>
    <property type="molecule type" value="Genomic_DNA"/>
</dbReference>
<dbReference type="Gene3D" id="3.40.50.1820">
    <property type="entry name" value="alpha/beta hydrolase"/>
    <property type="match status" value="2"/>
</dbReference>
<dbReference type="Proteomes" id="UP001172457">
    <property type="component" value="Chromosome 2"/>
</dbReference>
<dbReference type="FunFam" id="3.40.50.1820:FF:000065">
    <property type="entry name" value="Phospholipase A1-II 3"/>
    <property type="match status" value="2"/>
</dbReference>
<comment type="similarity">
    <text evidence="1 5">Belongs to the AB hydrolase superfamily. Lipase family.</text>
</comment>
<dbReference type="Pfam" id="PF01764">
    <property type="entry name" value="Lipase_3"/>
    <property type="match status" value="2"/>
</dbReference>
<feature type="compositionally biased region" description="Polar residues" evidence="6">
    <location>
        <begin position="449"/>
        <end position="458"/>
    </location>
</feature>
<dbReference type="InterPro" id="IPR002921">
    <property type="entry name" value="Fungal_lipase-type"/>
</dbReference>
<evidence type="ECO:0000259" key="7">
    <source>
        <dbReference type="Pfam" id="PF01764"/>
    </source>
</evidence>
<evidence type="ECO:0000313" key="9">
    <source>
        <dbReference type="Proteomes" id="UP001172457"/>
    </source>
</evidence>
<dbReference type="CDD" id="cd00519">
    <property type="entry name" value="Lipase_3"/>
    <property type="match status" value="2"/>
</dbReference>
<dbReference type="AlphaFoldDB" id="A0AA38TGJ0"/>
<evidence type="ECO:0000256" key="5">
    <source>
        <dbReference type="RuleBase" id="RU367093"/>
    </source>
</evidence>
<evidence type="ECO:0000256" key="3">
    <source>
        <dbReference type="ARBA" id="ARBA00022963"/>
    </source>
</evidence>
<dbReference type="GO" id="GO:0016042">
    <property type="term" value="P:lipid catabolic process"/>
    <property type="evidence" value="ECO:0007669"/>
    <property type="project" value="UniProtKB-UniRule"/>
</dbReference>
<gene>
    <name evidence="8" type="ORF">OSB04_004789</name>
</gene>
<organism evidence="8 9">
    <name type="scientific">Centaurea solstitialis</name>
    <name type="common">yellow star-thistle</name>
    <dbReference type="NCBI Taxonomy" id="347529"/>
    <lineage>
        <taxon>Eukaryota</taxon>
        <taxon>Viridiplantae</taxon>
        <taxon>Streptophyta</taxon>
        <taxon>Embryophyta</taxon>
        <taxon>Tracheophyta</taxon>
        <taxon>Spermatophyta</taxon>
        <taxon>Magnoliopsida</taxon>
        <taxon>eudicotyledons</taxon>
        <taxon>Gunneridae</taxon>
        <taxon>Pentapetalae</taxon>
        <taxon>asterids</taxon>
        <taxon>campanulids</taxon>
        <taxon>Asterales</taxon>
        <taxon>Asteraceae</taxon>
        <taxon>Carduoideae</taxon>
        <taxon>Cardueae</taxon>
        <taxon>Centaureinae</taxon>
        <taxon>Centaurea</taxon>
    </lineage>
</organism>
<feature type="domain" description="Fungal lipase-type" evidence="7">
    <location>
        <begin position="625"/>
        <end position="784"/>
    </location>
</feature>
<keyword evidence="4 5" id="KW-0443">Lipid metabolism</keyword>
<reference evidence="8" key="1">
    <citation type="submission" date="2023-03" db="EMBL/GenBank/DDBJ databases">
        <title>Chromosome-scale reference genome and RAD-based genetic map of yellow starthistle (Centaurea solstitialis) reveal putative structural variation and QTLs associated with invader traits.</title>
        <authorList>
            <person name="Reatini B."/>
            <person name="Cang F.A."/>
            <person name="Jiang Q."/>
            <person name="Mckibben M.T.W."/>
            <person name="Barker M.S."/>
            <person name="Rieseberg L.H."/>
            <person name="Dlugosch K.M."/>
        </authorList>
    </citation>
    <scope>NUCLEOTIDE SEQUENCE</scope>
    <source>
        <strain evidence="8">CAN-66</strain>
        <tissue evidence="8">Leaf</tissue>
    </source>
</reference>
<dbReference type="PANTHER" id="PTHR31828:SF31">
    <property type="entry name" value="PHOSPHOLIPASE A1"/>
    <property type="match status" value="1"/>
</dbReference>
<dbReference type="EC" id="3.1.1.-" evidence="5"/>
<keyword evidence="3 5" id="KW-0442">Lipid degradation</keyword>
<keyword evidence="9" id="KW-1185">Reference proteome</keyword>
<evidence type="ECO:0000256" key="4">
    <source>
        <dbReference type="ARBA" id="ARBA00023098"/>
    </source>
</evidence>
<evidence type="ECO:0000256" key="1">
    <source>
        <dbReference type="ARBA" id="ARBA00010701"/>
    </source>
</evidence>
<protein>
    <recommendedName>
        <fullName evidence="5">Phospholipase A1</fullName>
        <ecNumber evidence="5">3.1.1.-</ecNumber>
    </recommendedName>
</protein>
<dbReference type="InterPro" id="IPR033556">
    <property type="entry name" value="PLA"/>
</dbReference>
<evidence type="ECO:0000256" key="6">
    <source>
        <dbReference type="SAM" id="MobiDB-lite"/>
    </source>
</evidence>